<dbReference type="AlphaFoldDB" id="A0A1X2GBB4"/>
<comment type="caution">
    <text evidence="3">The sequence shown here is derived from an EMBL/GenBank/DDBJ whole genome shotgun (WGS) entry which is preliminary data.</text>
</comment>
<proteinExistence type="predicted"/>
<dbReference type="EMBL" id="MCGT01000025">
    <property type="protein sequence ID" value="ORX49795.1"/>
    <property type="molecule type" value="Genomic_DNA"/>
</dbReference>
<feature type="region of interest" description="Disordered" evidence="1">
    <location>
        <begin position="147"/>
        <end position="170"/>
    </location>
</feature>
<organism evidence="3 4">
    <name type="scientific">Hesseltinella vesiculosa</name>
    <dbReference type="NCBI Taxonomy" id="101127"/>
    <lineage>
        <taxon>Eukaryota</taxon>
        <taxon>Fungi</taxon>
        <taxon>Fungi incertae sedis</taxon>
        <taxon>Mucoromycota</taxon>
        <taxon>Mucoromycotina</taxon>
        <taxon>Mucoromycetes</taxon>
        <taxon>Mucorales</taxon>
        <taxon>Cunninghamellaceae</taxon>
        <taxon>Hesseltinella</taxon>
    </lineage>
</organism>
<keyword evidence="4" id="KW-1185">Reference proteome</keyword>
<evidence type="ECO:0000313" key="4">
    <source>
        <dbReference type="Proteomes" id="UP000242146"/>
    </source>
</evidence>
<accession>A0A1X2GBB4</accession>
<protein>
    <submittedName>
        <fullName evidence="3">Uncharacterized protein</fullName>
    </submittedName>
</protein>
<feature type="signal peptide" evidence="2">
    <location>
        <begin position="1"/>
        <end position="19"/>
    </location>
</feature>
<dbReference type="Proteomes" id="UP000242146">
    <property type="component" value="Unassembled WGS sequence"/>
</dbReference>
<sequence length="170" mass="19390">MGKKMQLGFSSFLLLHSLAFVLVRKGREATCYDEEAFEADHKVGYKKPVIHVRARAEPYLNNLRLRARCFREQQMEYEQEFAFHSMLRKKRKLRQLNRSLLGNEVDAELGSLMSCMNLQEEPSPTAIQSPAPLETYFLTMQDQNSTLSSPLASHSSTSDDDLGSHMDVSS</sequence>
<reference evidence="3 4" key="1">
    <citation type="submission" date="2016-07" db="EMBL/GenBank/DDBJ databases">
        <title>Pervasive Adenine N6-methylation of Active Genes in Fungi.</title>
        <authorList>
            <consortium name="DOE Joint Genome Institute"/>
            <person name="Mondo S.J."/>
            <person name="Dannebaum R.O."/>
            <person name="Kuo R.C."/>
            <person name="Labutti K."/>
            <person name="Haridas S."/>
            <person name="Kuo A."/>
            <person name="Salamov A."/>
            <person name="Ahrendt S.R."/>
            <person name="Lipzen A."/>
            <person name="Sullivan W."/>
            <person name="Andreopoulos W.B."/>
            <person name="Clum A."/>
            <person name="Lindquist E."/>
            <person name="Daum C."/>
            <person name="Ramamoorthy G.K."/>
            <person name="Gryganskyi A."/>
            <person name="Culley D."/>
            <person name="Magnuson J.K."/>
            <person name="James T.Y."/>
            <person name="O'Malley M.A."/>
            <person name="Stajich J.E."/>
            <person name="Spatafora J.W."/>
            <person name="Visel A."/>
            <person name="Grigoriev I.V."/>
        </authorList>
    </citation>
    <scope>NUCLEOTIDE SEQUENCE [LARGE SCALE GENOMIC DNA]</scope>
    <source>
        <strain evidence="3 4">NRRL 3301</strain>
    </source>
</reference>
<feature type="compositionally biased region" description="Low complexity" evidence="1">
    <location>
        <begin position="147"/>
        <end position="156"/>
    </location>
</feature>
<evidence type="ECO:0000313" key="3">
    <source>
        <dbReference type="EMBL" id="ORX49795.1"/>
    </source>
</evidence>
<name>A0A1X2GBB4_9FUNG</name>
<keyword evidence="2" id="KW-0732">Signal</keyword>
<evidence type="ECO:0000256" key="2">
    <source>
        <dbReference type="SAM" id="SignalP"/>
    </source>
</evidence>
<feature type="chain" id="PRO_5012010179" evidence="2">
    <location>
        <begin position="20"/>
        <end position="170"/>
    </location>
</feature>
<gene>
    <name evidence="3" type="ORF">DM01DRAFT_1376108</name>
</gene>
<evidence type="ECO:0000256" key="1">
    <source>
        <dbReference type="SAM" id="MobiDB-lite"/>
    </source>
</evidence>